<feature type="region of interest" description="Disordered" evidence="3">
    <location>
        <begin position="788"/>
        <end position="815"/>
    </location>
</feature>
<dbReference type="PANTHER" id="PTHR45641:SF1">
    <property type="entry name" value="AAA+ ATPASE DOMAIN-CONTAINING PROTEIN"/>
    <property type="match status" value="1"/>
</dbReference>
<dbReference type="Proteomes" id="UP000001357">
    <property type="component" value="Unassembled WGS sequence"/>
</dbReference>
<dbReference type="OMA" id="YFERSCE"/>
<dbReference type="InParanoid" id="A9UYZ4"/>
<dbReference type="InterPro" id="IPR019734">
    <property type="entry name" value="TPR_rpt"/>
</dbReference>
<gene>
    <name evidence="4" type="ORF">MONBRDRAFT_25293</name>
</gene>
<dbReference type="Pfam" id="PF13176">
    <property type="entry name" value="TPR_7"/>
    <property type="match status" value="1"/>
</dbReference>
<keyword evidence="1" id="KW-0677">Repeat</keyword>
<dbReference type="STRING" id="81824.A9UYZ4"/>
<dbReference type="PRINTS" id="PR00381">
    <property type="entry name" value="KINESINLIGHT"/>
</dbReference>
<name>A9UYZ4_MONBE</name>
<dbReference type="GeneID" id="5890859"/>
<dbReference type="SMART" id="SM00028">
    <property type="entry name" value="TPR"/>
    <property type="match status" value="9"/>
</dbReference>
<evidence type="ECO:0000256" key="3">
    <source>
        <dbReference type="SAM" id="MobiDB-lite"/>
    </source>
</evidence>
<feature type="compositionally biased region" description="Polar residues" evidence="3">
    <location>
        <begin position="790"/>
        <end position="805"/>
    </location>
</feature>
<dbReference type="Pfam" id="PF13424">
    <property type="entry name" value="TPR_12"/>
    <property type="match status" value="4"/>
</dbReference>
<dbReference type="eggNOG" id="KOG1840">
    <property type="taxonomic scope" value="Eukaryota"/>
</dbReference>
<dbReference type="SUPFAM" id="SSF48452">
    <property type="entry name" value="TPR-like"/>
    <property type="match status" value="2"/>
</dbReference>
<dbReference type="KEGG" id="mbr:MONBRDRAFT_25293"/>
<accession>A9UYZ4</accession>
<feature type="compositionally biased region" description="Basic and acidic residues" evidence="3">
    <location>
        <begin position="55"/>
        <end position="67"/>
    </location>
</feature>
<dbReference type="EMBL" id="CH991550">
    <property type="protein sequence ID" value="EDQ89695.1"/>
    <property type="molecule type" value="Genomic_DNA"/>
</dbReference>
<dbReference type="AlphaFoldDB" id="A9UYZ4"/>
<feature type="region of interest" description="Disordered" evidence="3">
    <location>
        <begin position="1"/>
        <end position="94"/>
    </location>
</feature>
<sequence length="815" mass="88939">MGCQQSRPRVPAEDQEDVKRSNNNAVELAMPDKTSGSIIDPDLSDDRLPPVAPDTETHPAVRVKEAEDTPEASDEATSKPNKEEEAATADQSQFLDPKLNSRALLGVSAAYLRGLEAALREEFGDEYENLTTTEVCVRYVMPRTKARACAMIDVLLEDPALEADVAPATVFVSHAWKYKFHMTLGTILHHETMDAPGAFYWLDLIPNNQHQACNYPYAWWSNTFQTNIATIGRVLLIMSPWNDPIPMTRAWCLFEMMNALNCQVQLDIRLPTAEIEGFLNALGENADEVLNMLVRVQAQKAEAFQPNDRDMIFKTIEDTLGFTKLNARIKDQLRAWCIDQARVAARDALAAAPQSDNTAKICFRVGSVLGEFGQIPDAMAHYDRAIDIVTSTLGPKHPNMISLLAHKALTLKQQGQYDAALQLFAQSLDTARAAFGDQHPSIASTHNNMALVYKEQGRLDEALAAYTQAHQQLSALLGAQHPEVANVLSNMAVIHKDRGQFATAIQLYEQAANILRATVGEQHPAVAHTYNNLAVALEATADFARALDYHRRALDIRITTLGERHEDTAASFGNMAVVHQRLGHLAEAEQAMHQALAILLEVVGDKHPAVASTLNNLALVYKDQGKQEEQLACYQKALAMQLAALGERHPAVALSRNNIANILNERGDLQGALEGYNKAIEIYTATIGELHPETGAAYGNLATVYQRLGQIEPALACVDKALGIQIATLGEQNPRTGLVAMQMSGILEACGLPERAIICIQKAQAIFQATLGPNHEYTRTAAAALAAHAPNSSPVMPTSSPNVASEAQDDNESDA</sequence>
<dbReference type="RefSeq" id="XP_001745724.1">
    <property type="nucleotide sequence ID" value="XM_001745672.1"/>
</dbReference>
<feature type="compositionally biased region" description="Basic and acidic residues" evidence="3">
    <location>
        <begin position="76"/>
        <end position="85"/>
    </location>
</feature>
<reference evidence="4 5" key="1">
    <citation type="journal article" date="2008" name="Nature">
        <title>The genome of the choanoflagellate Monosiga brevicollis and the origin of metazoans.</title>
        <authorList>
            <consortium name="JGI Sequencing"/>
            <person name="King N."/>
            <person name="Westbrook M.J."/>
            <person name="Young S.L."/>
            <person name="Kuo A."/>
            <person name="Abedin M."/>
            <person name="Chapman J."/>
            <person name="Fairclough S."/>
            <person name="Hellsten U."/>
            <person name="Isogai Y."/>
            <person name="Letunic I."/>
            <person name="Marr M."/>
            <person name="Pincus D."/>
            <person name="Putnam N."/>
            <person name="Rokas A."/>
            <person name="Wright K.J."/>
            <person name="Zuzow R."/>
            <person name="Dirks W."/>
            <person name="Good M."/>
            <person name="Goodstein D."/>
            <person name="Lemons D."/>
            <person name="Li W."/>
            <person name="Lyons J.B."/>
            <person name="Morris A."/>
            <person name="Nichols S."/>
            <person name="Richter D.J."/>
            <person name="Salamov A."/>
            <person name="Bork P."/>
            <person name="Lim W.A."/>
            <person name="Manning G."/>
            <person name="Miller W.T."/>
            <person name="McGinnis W."/>
            <person name="Shapiro H."/>
            <person name="Tjian R."/>
            <person name="Grigoriev I.V."/>
            <person name="Rokhsar D."/>
        </authorList>
    </citation>
    <scope>NUCLEOTIDE SEQUENCE [LARGE SCALE GENOMIC DNA]</scope>
    <source>
        <strain evidence="5">MX1 / ATCC 50154</strain>
    </source>
</reference>
<dbReference type="Gene3D" id="1.25.40.10">
    <property type="entry name" value="Tetratricopeptide repeat domain"/>
    <property type="match status" value="3"/>
</dbReference>
<proteinExistence type="predicted"/>
<protein>
    <recommendedName>
        <fullName evidence="6">Mbre TPR repeat protein</fullName>
    </recommendedName>
</protein>
<evidence type="ECO:0000313" key="5">
    <source>
        <dbReference type="Proteomes" id="UP000001357"/>
    </source>
</evidence>
<evidence type="ECO:0000256" key="2">
    <source>
        <dbReference type="ARBA" id="ARBA00022803"/>
    </source>
</evidence>
<keyword evidence="5" id="KW-1185">Reference proteome</keyword>
<evidence type="ECO:0000256" key="1">
    <source>
        <dbReference type="ARBA" id="ARBA00022737"/>
    </source>
</evidence>
<dbReference type="PANTHER" id="PTHR45641">
    <property type="entry name" value="TETRATRICOPEPTIDE REPEAT PROTEIN (AFU_ORTHOLOGUE AFUA_6G03870)"/>
    <property type="match status" value="1"/>
</dbReference>
<dbReference type="InterPro" id="IPR011990">
    <property type="entry name" value="TPR-like_helical_dom_sf"/>
</dbReference>
<evidence type="ECO:0000313" key="4">
    <source>
        <dbReference type="EMBL" id="EDQ89695.1"/>
    </source>
</evidence>
<organism evidence="4 5">
    <name type="scientific">Monosiga brevicollis</name>
    <name type="common">Choanoflagellate</name>
    <dbReference type="NCBI Taxonomy" id="81824"/>
    <lineage>
        <taxon>Eukaryota</taxon>
        <taxon>Choanoflagellata</taxon>
        <taxon>Craspedida</taxon>
        <taxon>Salpingoecidae</taxon>
        <taxon>Monosiga</taxon>
    </lineage>
</organism>
<evidence type="ECO:0008006" key="6">
    <source>
        <dbReference type="Google" id="ProtNLM"/>
    </source>
</evidence>
<keyword evidence="2" id="KW-0802">TPR repeat</keyword>